<dbReference type="EMBL" id="JFDO01000026">
    <property type="protein sequence ID" value="KEZ18233.1"/>
    <property type="molecule type" value="Genomic_DNA"/>
</dbReference>
<dbReference type="InterPro" id="IPR050678">
    <property type="entry name" value="DNA_Partitioning_ATPase"/>
</dbReference>
<comment type="caution">
    <text evidence="2">The sequence shown here is derived from an EMBL/GenBank/DDBJ whole genome shotgun (WGS) entry which is preliminary data.</text>
</comment>
<evidence type="ECO:0000259" key="1">
    <source>
        <dbReference type="Pfam" id="PF01656"/>
    </source>
</evidence>
<dbReference type="AlphaFoldDB" id="A0A084EJU1"/>
<dbReference type="PANTHER" id="PTHR13696:SF52">
    <property type="entry name" value="PARA FAMILY PROTEIN CT_582"/>
    <property type="match status" value="1"/>
</dbReference>
<evidence type="ECO:0000313" key="3">
    <source>
        <dbReference type="Proteomes" id="UP000028533"/>
    </source>
</evidence>
<dbReference type="Proteomes" id="UP000028533">
    <property type="component" value="Unassembled WGS sequence"/>
</dbReference>
<dbReference type="SUPFAM" id="SSF52540">
    <property type="entry name" value="P-loop containing nucleoside triphosphate hydrolases"/>
    <property type="match status" value="1"/>
</dbReference>
<dbReference type="RefSeq" id="WP_036432271.1">
    <property type="nucleotide sequence ID" value="NZ_JFDO01000026.1"/>
</dbReference>
<dbReference type="InterPro" id="IPR002586">
    <property type="entry name" value="CobQ/CobB/MinD/ParA_Nub-bd_dom"/>
</dbReference>
<dbReference type="Gene3D" id="3.40.50.300">
    <property type="entry name" value="P-loop containing nucleotide triphosphate hydrolases"/>
    <property type="match status" value="1"/>
</dbReference>
<dbReference type="InterPro" id="IPR027417">
    <property type="entry name" value="P-loop_NTPase"/>
</dbReference>
<sequence length="245" mass="28238">MKNYKKILIHNNKGGVGKTLITANLAVYLARQNKKVLLIDFDRQRSLTHFFADTKQEESFKIFNKNETVEILQTDIENIWIVPGDSKIEPLIPFMQMDACLRKFENDNFNHFDYIFFDLHSALTNTTTLSYKNADSIIFITDTSLNSASILTDFVEDWKYTVTESGLENNIKAVILNRFQPTQQALETLDLLKRKVPNYLLNTTIPNQANISKSILAGQKWMFELASTKEMWTSLIKELTERGAI</sequence>
<feature type="domain" description="CobQ/CobB/MinD/ParA nucleotide binding" evidence="1">
    <location>
        <begin position="7"/>
        <end position="219"/>
    </location>
</feature>
<reference evidence="2 3" key="1">
    <citation type="submission" date="2014-02" db="EMBL/GenBank/DDBJ databases">
        <title>Genome sequence of Mycoplasma capricolum subsp. capricolum strain 14232.</title>
        <authorList>
            <person name="Sirand-Pugnet P."/>
            <person name="Breton M."/>
            <person name="Dordet-Frisoni E."/>
            <person name="Baranowski E."/>
            <person name="Barre A."/>
            <person name="Couture C."/>
            <person name="Dupuy V."/>
            <person name="Gaurivaud P."/>
            <person name="Jacob D."/>
            <person name="Lemaitre C."/>
            <person name="Manso-Silvan L."/>
            <person name="Nikolski M."/>
            <person name="Nouvel L.-X."/>
            <person name="Poumarat F."/>
            <person name="Tardy F."/>
            <person name="Thebault P."/>
            <person name="Theil S."/>
            <person name="Citti C."/>
            <person name="Thiaucourt F."/>
            <person name="Blanchard A."/>
        </authorList>
    </citation>
    <scope>NUCLEOTIDE SEQUENCE [LARGE SCALE GENOMIC DNA]</scope>
    <source>
        <strain evidence="2 3">14232</strain>
    </source>
</reference>
<name>A0A084EJU1_MYCCA</name>
<accession>A0A084EJU1</accession>
<organism evidence="2 3">
    <name type="scientific">Mycoplasma capricolum subsp. capricolum 14232</name>
    <dbReference type="NCBI Taxonomy" id="1188238"/>
    <lineage>
        <taxon>Bacteria</taxon>
        <taxon>Bacillati</taxon>
        <taxon>Mycoplasmatota</taxon>
        <taxon>Mollicutes</taxon>
        <taxon>Mycoplasmataceae</taxon>
        <taxon>Mycoplasma</taxon>
    </lineage>
</organism>
<evidence type="ECO:0000313" key="2">
    <source>
        <dbReference type="EMBL" id="KEZ18233.1"/>
    </source>
</evidence>
<gene>
    <name evidence="2" type="ORF">MCAPa_6900</name>
</gene>
<dbReference type="PANTHER" id="PTHR13696">
    <property type="entry name" value="P-LOOP CONTAINING NUCLEOSIDE TRIPHOSPHATE HYDROLASE"/>
    <property type="match status" value="1"/>
</dbReference>
<dbReference type="CDD" id="cd02042">
    <property type="entry name" value="ParAB_family"/>
    <property type="match status" value="1"/>
</dbReference>
<proteinExistence type="predicted"/>
<protein>
    <submittedName>
        <fullName evidence="2">ParA/Soj family protein</fullName>
    </submittedName>
</protein>
<dbReference type="Pfam" id="PF01656">
    <property type="entry name" value="CbiA"/>
    <property type="match status" value="1"/>
</dbReference>